<accession>A0A8S1JEX1</accession>
<gene>
    <name evidence="3" type="ORF">OSTQU699_LOCUS7759</name>
</gene>
<dbReference type="CDD" id="cd16383">
    <property type="entry name" value="GUN4"/>
    <property type="match status" value="1"/>
</dbReference>
<proteinExistence type="predicted"/>
<dbReference type="Gene3D" id="1.10.10.1770">
    <property type="entry name" value="Gun4-like"/>
    <property type="match status" value="1"/>
</dbReference>
<dbReference type="Gene3D" id="1.25.40.620">
    <property type="match status" value="1"/>
</dbReference>
<evidence type="ECO:0000259" key="2">
    <source>
        <dbReference type="Pfam" id="PF05419"/>
    </source>
</evidence>
<reference evidence="3" key="1">
    <citation type="submission" date="2020-12" db="EMBL/GenBank/DDBJ databases">
        <authorList>
            <person name="Iha C."/>
        </authorList>
    </citation>
    <scope>NUCLEOTIDE SEQUENCE</scope>
</reference>
<sequence length="264" mass="28795">MLSRAIRTGDAAIGAGSPPSDAHHRWLIGQLHGQRNGPRLLARGPLPGARLDESPGVVVRSAGEDSIGTALEGLLGPAPPAGEEASAPDGPEGLDEVELESEAGQDYVKLRELLREGLFREAGDETRARLVEMAGPDAVSRRWVYWSEVKFIPIADMKTIDSLWRAASGGKFGYSAQKEVFLRCQKRWTRFFKEVSWTTGENNNYRQWPGGFDYSLEAPKGHMPLTNCLRGTQLLQALMEHPAFEGIGSASEADLQGGALPDWM</sequence>
<dbReference type="PANTHER" id="PTHR34800:SF1">
    <property type="entry name" value="TETRAPYRROLE-BINDING PROTEIN, CHLOROPLASTIC"/>
    <property type="match status" value="1"/>
</dbReference>
<dbReference type="GO" id="GO:0046906">
    <property type="term" value="F:tetrapyrrole binding"/>
    <property type="evidence" value="ECO:0007669"/>
    <property type="project" value="TreeGrafter"/>
</dbReference>
<dbReference type="InterPro" id="IPR008629">
    <property type="entry name" value="GUN4-like"/>
</dbReference>
<dbReference type="EMBL" id="CAJHUC010001813">
    <property type="protein sequence ID" value="CAD7702402.1"/>
    <property type="molecule type" value="Genomic_DNA"/>
</dbReference>
<dbReference type="Proteomes" id="UP000708148">
    <property type="component" value="Unassembled WGS sequence"/>
</dbReference>
<dbReference type="PANTHER" id="PTHR34800">
    <property type="entry name" value="TETRAPYRROLE-BINDING PROTEIN, CHLOROPLASTIC"/>
    <property type="match status" value="1"/>
</dbReference>
<keyword evidence="4" id="KW-1185">Reference proteome</keyword>
<feature type="region of interest" description="Disordered" evidence="1">
    <location>
        <begin position="1"/>
        <end position="21"/>
    </location>
</feature>
<protein>
    <recommendedName>
        <fullName evidence="2">GUN4-like domain-containing protein</fullName>
    </recommendedName>
</protein>
<evidence type="ECO:0000313" key="3">
    <source>
        <dbReference type="EMBL" id="CAD7702402.1"/>
    </source>
</evidence>
<evidence type="ECO:0000313" key="4">
    <source>
        <dbReference type="Proteomes" id="UP000708148"/>
    </source>
</evidence>
<feature type="domain" description="GUN4-like" evidence="2">
    <location>
        <begin position="101"/>
        <end position="242"/>
    </location>
</feature>
<dbReference type="InterPro" id="IPR037215">
    <property type="entry name" value="GUN4-like_sf"/>
</dbReference>
<feature type="region of interest" description="Disordered" evidence="1">
    <location>
        <begin position="74"/>
        <end position="95"/>
    </location>
</feature>
<dbReference type="OrthoDB" id="4835at2759"/>
<comment type="caution">
    <text evidence="3">The sequence shown here is derived from an EMBL/GenBank/DDBJ whole genome shotgun (WGS) entry which is preliminary data.</text>
</comment>
<organism evidence="3 4">
    <name type="scientific">Ostreobium quekettii</name>
    <dbReference type="NCBI Taxonomy" id="121088"/>
    <lineage>
        <taxon>Eukaryota</taxon>
        <taxon>Viridiplantae</taxon>
        <taxon>Chlorophyta</taxon>
        <taxon>core chlorophytes</taxon>
        <taxon>Ulvophyceae</taxon>
        <taxon>TCBD clade</taxon>
        <taxon>Bryopsidales</taxon>
        <taxon>Ostreobineae</taxon>
        <taxon>Ostreobiaceae</taxon>
        <taxon>Ostreobium</taxon>
    </lineage>
</organism>
<dbReference type="GO" id="GO:0009507">
    <property type="term" value="C:chloroplast"/>
    <property type="evidence" value="ECO:0007669"/>
    <property type="project" value="TreeGrafter"/>
</dbReference>
<dbReference type="SUPFAM" id="SSF140869">
    <property type="entry name" value="GUN4-like"/>
    <property type="match status" value="1"/>
</dbReference>
<dbReference type="AlphaFoldDB" id="A0A8S1JEX1"/>
<dbReference type="Pfam" id="PF05419">
    <property type="entry name" value="GUN4"/>
    <property type="match status" value="1"/>
</dbReference>
<dbReference type="GO" id="GO:0010019">
    <property type="term" value="P:chloroplast-nucleus signaling pathway"/>
    <property type="evidence" value="ECO:0007669"/>
    <property type="project" value="TreeGrafter"/>
</dbReference>
<feature type="compositionally biased region" description="Low complexity" evidence="1">
    <location>
        <begin position="74"/>
        <end position="91"/>
    </location>
</feature>
<evidence type="ECO:0000256" key="1">
    <source>
        <dbReference type="SAM" id="MobiDB-lite"/>
    </source>
</evidence>
<name>A0A8S1JEX1_9CHLO</name>